<sequence>MKRCSGLCALIGAAIIQSAAADQAETKDGLKITSDDGNFSAELGGRIHFDTYLFDRDIEDPVSTTEFRRARISLSGKAWGWKYKLEQDFAAGDTLSGFRDAYIAHEFFSGDIKIGLFKPYRSMDEMTSSNELTVMERSFSSGSGLYDGRQRQQGIGWHNVWDCTTFGIMGFNTRNAAGPRNEGVGAAGRFTWAPIDDTLNTVHLGISASHENPNRDSDELEAVADYAGRRGPTQLIALTPGDEDFFFGDYGDDAFYFGNSGGHVNALGLELAGSHGPFYAQAEYAYADYRGDYAISESVFEDWFDASPGFGCDPIFGCSIGDQDVHSWYLMGSWMITGEHKPYDLKKGAFRSAKPRSGWGAWELAARYDTIENRDIPGLEANSTILGVNYYHNPQVRFMLNLVFGDDKFTGDETKQMAIRAQMSW</sequence>
<dbReference type="Pfam" id="PF07396">
    <property type="entry name" value="Porin_O_P"/>
    <property type="match status" value="1"/>
</dbReference>
<keyword evidence="3" id="KW-1185">Reference proteome</keyword>
<proteinExistence type="predicted"/>
<dbReference type="InterPro" id="IPR010870">
    <property type="entry name" value="Porin_O/P"/>
</dbReference>
<dbReference type="SUPFAM" id="SSF56935">
    <property type="entry name" value="Porins"/>
    <property type="match status" value="1"/>
</dbReference>
<gene>
    <name evidence="2" type="ORF">ACFSKX_17535</name>
</gene>
<comment type="caution">
    <text evidence="2">The sequence shown here is derived from an EMBL/GenBank/DDBJ whole genome shotgun (WGS) entry which is preliminary data.</text>
</comment>
<dbReference type="Proteomes" id="UP001597425">
    <property type="component" value="Unassembled WGS sequence"/>
</dbReference>
<organism evidence="2 3">
    <name type="scientific">Microbulbifer halophilus</name>
    <dbReference type="NCBI Taxonomy" id="453963"/>
    <lineage>
        <taxon>Bacteria</taxon>
        <taxon>Pseudomonadati</taxon>
        <taxon>Pseudomonadota</taxon>
        <taxon>Gammaproteobacteria</taxon>
        <taxon>Cellvibrionales</taxon>
        <taxon>Microbulbiferaceae</taxon>
        <taxon>Microbulbifer</taxon>
    </lineage>
</organism>
<feature type="chain" id="PRO_5045655066" evidence="1">
    <location>
        <begin position="21"/>
        <end position="425"/>
    </location>
</feature>
<name>A0ABW5EFL2_9GAMM</name>
<protein>
    <submittedName>
        <fullName evidence="2">OprO/OprP family phosphate-selective porin</fullName>
    </submittedName>
</protein>
<dbReference type="InterPro" id="IPR023614">
    <property type="entry name" value="Porin_dom_sf"/>
</dbReference>
<keyword evidence="1" id="KW-0732">Signal</keyword>
<accession>A0ABW5EFL2</accession>
<evidence type="ECO:0000256" key="1">
    <source>
        <dbReference type="SAM" id="SignalP"/>
    </source>
</evidence>
<dbReference type="EMBL" id="JBHUJD010000032">
    <property type="protein sequence ID" value="MFD2312227.1"/>
    <property type="molecule type" value="Genomic_DNA"/>
</dbReference>
<dbReference type="RefSeq" id="WP_265723141.1">
    <property type="nucleotide sequence ID" value="NZ_JAPIVK010000038.1"/>
</dbReference>
<dbReference type="Gene3D" id="2.40.160.10">
    <property type="entry name" value="Porin"/>
    <property type="match status" value="1"/>
</dbReference>
<evidence type="ECO:0000313" key="3">
    <source>
        <dbReference type="Proteomes" id="UP001597425"/>
    </source>
</evidence>
<evidence type="ECO:0000313" key="2">
    <source>
        <dbReference type="EMBL" id="MFD2312227.1"/>
    </source>
</evidence>
<reference evidence="3" key="1">
    <citation type="journal article" date="2019" name="Int. J. Syst. Evol. Microbiol.">
        <title>The Global Catalogue of Microorganisms (GCM) 10K type strain sequencing project: providing services to taxonomists for standard genome sequencing and annotation.</title>
        <authorList>
            <consortium name="The Broad Institute Genomics Platform"/>
            <consortium name="The Broad Institute Genome Sequencing Center for Infectious Disease"/>
            <person name="Wu L."/>
            <person name="Ma J."/>
        </authorList>
    </citation>
    <scope>NUCLEOTIDE SEQUENCE [LARGE SCALE GENOMIC DNA]</scope>
    <source>
        <strain evidence="3">KCTC 12848</strain>
    </source>
</reference>
<feature type="signal peptide" evidence="1">
    <location>
        <begin position="1"/>
        <end position="20"/>
    </location>
</feature>